<dbReference type="Gene3D" id="3.40.190.150">
    <property type="entry name" value="Bordetella uptake gene, domain 1"/>
    <property type="match status" value="1"/>
</dbReference>
<protein>
    <recommendedName>
        <fullName evidence="2">Tripartite tricarboxylate transporter substrate binding protein</fullName>
    </recommendedName>
</protein>
<dbReference type="InterPro" id="IPR042100">
    <property type="entry name" value="Bug_dom1"/>
</dbReference>
<dbReference type="AlphaFoldDB" id="A0A644Z880"/>
<reference evidence="1" key="1">
    <citation type="submission" date="2019-08" db="EMBL/GenBank/DDBJ databases">
        <authorList>
            <person name="Kucharzyk K."/>
            <person name="Murdoch R.W."/>
            <person name="Higgins S."/>
            <person name="Loffler F."/>
        </authorList>
    </citation>
    <scope>NUCLEOTIDE SEQUENCE</scope>
</reference>
<dbReference type="Pfam" id="PF03401">
    <property type="entry name" value="TctC"/>
    <property type="match status" value="1"/>
</dbReference>
<accession>A0A644Z880</accession>
<dbReference type="PANTHER" id="PTHR42928:SF1">
    <property type="entry name" value="BLR4371 PROTEIN"/>
    <property type="match status" value="1"/>
</dbReference>
<dbReference type="InterPro" id="IPR005064">
    <property type="entry name" value="BUG"/>
</dbReference>
<dbReference type="EMBL" id="VSSQ01007825">
    <property type="protein sequence ID" value="MPM37090.1"/>
    <property type="molecule type" value="Genomic_DNA"/>
</dbReference>
<comment type="caution">
    <text evidence="1">The sequence shown here is derived from an EMBL/GenBank/DDBJ whole genome shotgun (WGS) entry which is preliminary data.</text>
</comment>
<organism evidence="1">
    <name type="scientific">bioreactor metagenome</name>
    <dbReference type="NCBI Taxonomy" id="1076179"/>
    <lineage>
        <taxon>unclassified sequences</taxon>
        <taxon>metagenomes</taxon>
        <taxon>ecological metagenomes</taxon>
    </lineage>
</organism>
<gene>
    <name evidence="1" type="ORF">SDC9_83696</name>
</gene>
<sequence>MRLELRVQVIKHDARLDGGRAVLRIDVEHLAEIFGVVHHQRRARGLAALAGAAAARQHGHFQITRDGQRGGDVAFAFRHHHARRHDLVDRRVRGVAPARCGVEHHLGLRLLAQALLQRVAHLVGRKNGACGRKAVLWIDLHGAFGLSDTAAEALLSILHSLFVTEFSCVSGKSMIRVCLLNAKLQHLRDIFHGRTEPHHSHKMKETDTMHASKSVRTVAAVAISLGALSGAAQADWAPSKAIEFVVPFSPGGASDQMARVIQAAITKHELVKVPIVIQNKAGASGAEGILDVKSAAKDPHKVLVASTGIFTVPMATGLPFNWKDLTPVGMVAQDEFVLWVNAETPYKTSTDYIAEVKKNPGKFKMGGTSSKREDQVITAEVEQKSGAKFTYIPYKGGGEASTQLVGKHIDSNPNNPSESIAQWRAGQVRALCLFSDKRSSYTNKVTDSQSWADIPTCKEQGLDVTYNMLRGFFLPGGVSADQSKFYQDLITKVVETPEFKEYLEKNALRPDFMVGQKFVEFLKTDEARHAEIMKSAGFMSKK</sequence>
<dbReference type="PANTHER" id="PTHR42928">
    <property type="entry name" value="TRICARBOXYLATE-BINDING PROTEIN"/>
    <property type="match status" value="1"/>
</dbReference>
<evidence type="ECO:0008006" key="2">
    <source>
        <dbReference type="Google" id="ProtNLM"/>
    </source>
</evidence>
<evidence type="ECO:0000313" key="1">
    <source>
        <dbReference type="EMBL" id="MPM37090.1"/>
    </source>
</evidence>
<dbReference type="Gene3D" id="3.40.190.10">
    <property type="entry name" value="Periplasmic binding protein-like II"/>
    <property type="match status" value="1"/>
</dbReference>
<dbReference type="CDD" id="cd07012">
    <property type="entry name" value="PBP2_Bug_TTT"/>
    <property type="match status" value="1"/>
</dbReference>
<proteinExistence type="predicted"/>
<name>A0A644Z880_9ZZZZ</name>